<name>A0ABW7IFP0_9VIBR</name>
<dbReference type="InterPro" id="IPR025166">
    <property type="entry name" value="Integrase_DNA_bind_dom"/>
</dbReference>
<evidence type="ECO:0000256" key="1">
    <source>
        <dbReference type="ARBA" id="ARBA00008857"/>
    </source>
</evidence>
<evidence type="ECO:0000313" key="8">
    <source>
        <dbReference type="EMBL" id="MFH0260241.1"/>
    </source>
</evidence>
<dbReference type="InterPro" id="IPR050090">
    <property type="entry name" value="Tyrosine_recombinase_XerCD"/>
</dbReference>
<accession>A0ABW7IFP0</accession>
<dbReference type="RefSeq" id="WP_394628847.1">
    <property type="nucleotide sequence ID" value="NZ_JBIHSF010000006.1"/>
</dbReference>
<keyword evidence="9" id="KW-1185">Reference proteome</keyword>
<dbReference type="InterPro" id="IPR044068">
    <property type="entry name" value="CB"/>
</dbReference>
<evidence type="ECO:0000259" key="6">
    <source>
        <dbReference type="PROSITE" id="PS51898"/>
    </source>
</evidence>
<evidence type="ECO:0000256" key="2">
    <source>
        <dbReference type="ARBA" id="ARBA00022908"/>
    </source>
</evidence>
<evidence type="ECO:0000256" key="3">
    <source>
        <dbReference type="ARBA" id="ARBA00023125"/>
    </source>
</evidence>
<dbReference type="PROSITE" id="PS51898">
    <property type="entry name" value="TYR_RECOMBINASE"/>
    <property type="match status" value="1"/>
</dbReference>
<comment type="similarity">
    <text evidence="1">Belongs to the 'phage' integrase family.</text>
</comment>
<dbReference type="Gene3D" id="3.30.160.390">
    <property type="entry name" value="Integrase, DNA-binding domain"/>
    <property type="match status" value="1"/>
</dbReference>
<gene>
    <name evidence="8" type="ORF">ACGRH2_07395</name>
</gene>
<feature type="domain" description="Tyr recombinase" evidence="6">
    <location>
        <begin position="203"/>
        <end position="410"/>
    </location>
</feature>
<dbReference type="CDD" id="cd00796">
    <property type="entry name" value="INT_Rci_Hp1_C"/>
    <property type="match status" value="1"/>
</dbReference>
<comment type="caution">
    <text evidence="8">The sequence shown here is derived from an EMBL/GenBank/DDBJ whole genome shotgun (WGS) entry which is preliminary data.</text>
</comment>
<evidence type="ECO:0000256" key="5">
    <source>
        <dbReference type="PROSITE-ProRule" id="PRU01248"/>
    </source>
</evidence>
<dbReference type="PANTHER" id="PTHR30349">
    <property type="entry name" value="PHAGE INTEGRASE-RELATED"/>
    <property type="match status" value="1"/>
</dbReference>
<protein>
    <submittedName>
        <fullName evidence="8">Tyrosine-type recombinase/integrase</fullName>
    </submittedName>
</protein>
<evidence type="ECO:0000256" key="4">
    <source>
        <dbReference type="ARBA" id="ARBA00023172"/>
    </source>
</evidence>
<dbReference type="InterPro" id="IPR038488">
    <property type="entry name" value="Integrase_DNA-bd_sf"/>
</dbReference>
<dbReference type="InterPro" id="IPR002104">
    <property type="entry name" value="Integrase_catalytic"/>
</dbReference>
<proteinExistence type="inferred from homology"/>
<evidence type="ECO:0000313" key="9">
    <source>
        <dbReference type="Proteomes" id="UP001607125"/>
    </source>
</evidence>
<dbReference type="Pfam" id="PF00589">
    <property type="entry name" value="Phage_integrase"/>
    <property type="match status" value="1"/>
</dbReference>
<sequence>MAIRKKITVSTIKNMKIEDERINDTELAGFHGRISSKGVIKYYFYYRLQGKQRNYLLGSSDALTPVQARDLAKEVAGRVAGGSDVQSIKKETQRQGKRANLKLWTYLDRTYYPYLESLNPKTADRALKALKSNFVELLDRNLADITPWDLQKWVAEKRKAKRAPATIRYALGRLKAAFNRAVEWGFIDGHDLGKVKVPSVDNTIVRYLSNDEESALLDGIRLRDHRIRDERASANVFRKQRNYPLYPSFDGLRFVDYFEPLIITAMNTGLRRGELLALTWDDVFFDERYLVVRAANAKSKRARNVPLNDTVFDALKQWRSQNSKTSVVFITSKYDADTAVTDIKKPWKKLLTDANIHDFRFHDLRHHFASRLVMVGVDLNTVRELLGHADMKMTLRYAHLAPEHKAAAVNMIG</sequence>
<dbReference type="Gene3D" id="1.10.150.130">
    <property type="match status" value="1"/>
</dbReference>
<evidence type="ECO:0000259" key="7">
    <source>
        <dbReference type="PROSITE" id="PS51900"/>
    </source>
</evidence>
<dbReference type="EMBL" id="JBIHSF010000006">
    <property type="protein sequence ID" value="MFH0260241.1"/>
    <property type="molecule type" value="Genomic_DNA"/>
</dbReference>
<dbReference type="InterPro" id="IPR013762">
    <property type="entry name" value="Integrase-like_cat_sf"/>
</dbReference>
<dbReference type="PROSITE" id="PS51900">
    <property type="entry name" value="CB"/>
    <property type="match status" value="1"/>
</dbReference>
<keyword evidence="3 5" id="KW-0238">DNA-binding</keyword>
<dbReference type="Gene3D" id="1.10.443.10">
    <property type="entry name" value="Intergrase catalytic core"/>
    <property type="match status" value="1"/>
</dbReference>
<dbReference type="InterPro" id="IPR010998">
    <property type="entry name" value="Integrase_recombinase_N"/>
</dbReference>
<dbReference type="Proteomes" id="UP001607125">
    <property type="component" value="Unassembled WGS sequence"/>
</dbReference>
<keyword evidence="2" id="KW-0229">DNA integration</keyword>
<keyword evidence="4" id="KW-0233">DNA recombination</keyword>
<dbReference type="InterPro" id="IPR011010">
    <property type="entry name" value="DNA_brk_join_enz"/>
</dbReference>
<dbReference type="SUPFAM" id="SSF56349">
    <property type="entry name" value="DNA breaking-rejoining enzymes"/>
    <property type="match status" value="1"/>
</dbReference>
<feature type="domain" description="Core-binding (CB)" evidence="7">
    <location>
        <begin position="105"/>
        <end position="182"/>
    </location>
</feature>
<dbReference type="Pfam" id="PF13356">
    <property type="entry name" value="Arm-DNA-bind_3"/>
    <property type="match status" value="1"/>
</dbReference>
<dbReference type="PANTHER" id="PTHR30349:SF64">
    <property type="entry name" value="PROPHAGE INTEGRASE INTD-RELATED"/>
    <property type="match status" value="1"/>
</dbReference>
<reference evidence="8 9" key="1">
    <citation type="submission" date="2024-10" db="EMBL/GenBank/DDBJ databases">
        <authorList>
            <person name="Yibar A."/>
            <person name="Saticioglu I.B."/>
            <person name="Duman M."/>
            <person name="Ajmi N."/>
            <person name="Gurler F."/>
            <person name="Ay H."/>
            <person name="Onuk E."/>
            <person name="Guler S."/>
            <person name="Romalde J.L."/>
        </authorList>
    </citation>
    <scope>NUCLEOTIDE SEQUENCE [LARGE SCALE GENOMIC DNA]</scope>
    <source>
        <strain evidence="8 9">1-TCBS-B</strain>
    </source>
</reference>
<organism evidence="8 9">
    <name type="scientific">Vibrio barjaei</name>
    <dbReference type="NCBI Taxonomy" id="1676683"/>
    <lineage>
        <taxon>Bacteria</taxon>
        <taxon>Pseudomonadati</taxon>
        <taxon>Pseudomonadota</taxon>
        <taxon>Gammaproteobacteria</taxon>
        <taxon>Vibrionales</taxon>
        <taxon>Vibrionaceae</taxon>
        <taxon>Vibrio</taxon>
    </lineage>
</organism>